<protein>
    <recommendedName>
        <fullName evidence="4">DUF5666 domain-containing protein</fullName>
    </recommendedName>
</protein>
<dbReference type="AlphaFoldDB" id="A0A9X5FGZ1"/>
<evidence type="ECO:0008006" key="4">
    <source>
        <dbReference type="Google" id="ProtNLM"/>
    </source>
</evidence>
<comment type="caution">
    <text evidence="2">The sequence shown here is derived from an EMBL/GenBank/DDBJ whole genome shotgun (WGS) entry which is preliminary data.</text>
</comment>
<dbReference type="EMBL" id="JAAXOW010000004">
    <property type="protein sequence ID" value="NKX93991.1"/>
    <property type="molecule type" value="Genomic_DNA"/>
</dbReference>
<gene>
    <name evidence="2" type="ORF">HF995_12050</name>
</gene>
<feature type="region of interest" description="Disordered" evidence="1">
    <location>
        <begin position="68"/>
        <end position="102"/>
    </location>
</feature>
<feature type="region of interest" description="Disordered" evidence="1">
    <location>
        <begin position="1"/>
        <end position="27"/>
    </location>
</feature>
<reference evidence="2 3" key="1">
    <citation type="submission" date="2020-04" db="EMBL/GenBank/DDBJ databases">
        <title>MicrobeNet Type strains.</title>
        <authorList>
            <person name="Nicholson A.C."/>
        </authorList>
    </citation>
    <scope>NUCLEOTIDE SEQUENCE [LARGE SCALE GENOMIC DNA]</scope>
    <source>
        <strain evidence="2 3">ATCC BAA-789</strain>
    </source>
</reference>
<accession>A0A9X5FGZ1</accession>
<keyword evidence="3" id="KW-1185">Reference proteome</keyword>
<feature type="compositionally biased region" description="Low complexity" evidence="1">
    <location>
        <begin position="92"/>
        <end position="102"/>
    </location>
</feature>
<evidence type="ECO:0000313" key="2">
    <source>
        <dbReference type="EMBL" id="NKX93991.1"/>
    </source>
</evidence>
<dbReference type="RefSeq" id="WP_168448053.1">
    <property type="nucleotide sequence ID" value="NZ_JAAXOW010000004.1"/>
</dbReference>
<name>A0A9X5FGZ1_9MICO</name>
<evidence type="ECO:0000256" key="1">
    <source>
        <dbReference type="SAM" id="MobiDB-lite"/>
    </source>
</evidence>
<dbReference type="Proteomes" id="UP000774283">
    <property type="component" value="Unassembled WGS sequence"/>
</dbReference>
<proteinExistence type="predicted"/>
<feature type="compositionally biased region" description="Low complexity" evidence="1">
    <location>
        <begin position="1"/>
        <end position="18"/>
    </location>
</feature>
<sequence length="191" mass="18440">MTHENPAAATTPGTTPEALLAGEPQTLPDGGRIVFTKHRRSTVTTVLGAVVAGAVLFAGGVLTGTALGGDDTGRGPGGSQAGAFPQSRGDLPDGALPDGGTPTAFPGATSGEISAIGDGTLTLTTADGTEVTVTTSDETAVSLVDDGEVSSLAVGDAVSVTGTTEDDAVTASSILVGDVADLVGAGPKNPR</sequence>
<organism evidence="2 3">
    <name type="scientific">Sanguibacter hominis ATCC BAA-789</name>
    <dbReference type="NCBI Taxonomy" id="1312740"/>
    <lineage>
        <taxon>Bacteria</taxon>
        <taxon>Bacillati</taxon>
        <taxon>Actinomycetota</taxon>
        <taxon>Actinomycetes</taxon>
        <taxon>Micrococcales</taxon>
        <taxon>Sanguibacteraceae</taxon>
        <taxon>Sanguibacter</taxon>
    </lineage>
</organism>
<evidence type="ECO:0000313" key="3">
    <source>
        <dbReference type="Proteomes" id="UP000774283"/>
    </source>
</evidence>